<feature type="transmembrane region" description="Helical" evidence="6">
    <location>
        <begin position="188"/>
        <end position="211"/>
    </location>
</feature>
<keyword evidence="3 6" id="KW-0812">Transmembrane</keyword>
<keyword evidence="4 6" id="KW-1133">Transmembrane helix</keyword>
<evidence type="ECO:0000256" key="3">
    <source>
        <dbReference type="ARBA" id="ARBA00022692"/>
    </source>
</evidence>
<evidence type="ECO:0000256" key="1">
    <source>
        <dbReference type="ARBA" id="ARBA00004141"/>
    </source>
</evidence>
<reference evidence="7" key="1">
    <citation type="journal article" date="2005" name="PLoS Biol.">
        <title>The genomes of Oryza sativa: a history of duplications.</title>
        <authorList>
            <person name="Yu J."/>
            <person name="Wang J."/>
            <person name="Lin W."/>
            <person name="Li S."/>
            <person name="Li H."/>
            <person name="Zhou J."/>
            <person name="Ni P."/>
            <person name="Dong W."/>
            <person name="Hu S."/>
            <person name="Zeng C."/>
            <person name="Zhang J."/>
            <person name="Zhang Y."/>
            <person name="Li R."/>
            <person name="Xu Z."/>
            <person name="Li S."/>
            <person name="Li X."/>
            <person name="Zheng H."/>
            <person name="Cong L."/>
            <person name="Lin L."/>
            <person name="Yin J."/>
            <person name="Geng J."/>
            <person name="Li G."/>
            <person name="Shi J."/>
            <person name="Liu J."/>
            <person name="Lv H."/>
            <person name="Li J."/>
            <person name="Wang J."/>
            <person name="Deng Y."/>
            <person name="Ran L."/>
            <person name="Shi X."/>
            <person name="Wang X."/>
            <person name="Wu Q."/>
            <person name="Li C."/>
            <person name="Ren X."/>
            <person name="Wang J."/>
            <person name="Wang X."/>
            <person name="Li D."/>
            <person name="Liu D."/>
            <person name="Zhang X."/>
            <person name="Ji Z."/>
            <person name="Zhao W."/>
            <person name="Sun Y."/>
            <person name="Zhang Z."/>
            <person name="Bao J."/>
            <person name="Han Y."/>
            <person name="Dong L."/>
            <person name="Ji J."/>
            <person name="Chen P."/>
            <person name="Wu S."/>
            <person name="Liu J."/>
            <person name="Xiao Y."/>
            <person name="Bu D."/>
            <person name="Tan J."/>
            <person name="Yang L."/>
            <person name="Ye C."/>
            <person name="Zhang J."/>
            <person name="Xu J."/>
            <person name="Zhou Y."/>
            <person name="Yu Y."/>
            <person name="Zhang B."/>
            <person name="Zhuang S."/>
            <person name="Wei H."/>
            <person name="Liu B."/>
            <person name="Lei M."/>
            <person name="Yu H."/>
            <person name="Li Y."/>
            <person name="Xu H."/>
            <person name="Wei S."/>
            <person name="He X."/>
            <person name="Fang L."/>
            <person name="Zhang Z."/>
            <person name="Zhang Y."/>
            <person name="Huang X."/>
            <person name="Su Z."/>
            <person name="Tong W."/>
            <person name="Li J."/>
            <person name="Tong Z."/>
            <person name="Li S."/>
            <person name="Ye J."/>
            <person name="Wang L."/>
            <person name="Fang L."/>
            <person name="Lei T."/>
            <person name="Chen C."/>
            <person name="Chen H."/>
            <person name="Xu Z."/>
            <person name="Li H."/>
            <person name="Huang H."/>
            <person name="Zhang F."/>
            <person name="Xu H."/>
            <person name="Li N."/>
            <person name="Zhao C."/>
            <person name="Li S."/>
            <person name="Dong L."/>
            <person name="Huang Y."/>
            <person name="Li L."/>
            <person name="Xi Y."/>
            <person name="Qi Q."/>
            <person name="Li W."/>
            <person name="Zhang B."/>
            <person name="Hu W."/>
            <person name="Zhang Y."/>
            <person name="Tian X."/>
            <person name="Jiao Y."/>
            <person name="Liang X."/>
            <person name="Jin J."/>
            <person name="Gao L."/>
            <person name="Zheng W."/>
            <person name="Hao B."/>
            <person name="Liu S."/>
            <person name="Wang W."/>
            <person name="Yuan L."/>
            <person name="Cao M."/>
            <person name="McDermott J."/>
            <person name="Samudrala R."/>
            <person name="Wang J."/>
            <person name="Wong G.K."/>
            <person name="Yang H."/>
        </authorList>
    </citation>
    <scope>NUCLEOTIDE SEQUENCE [LARGE SCALE GENOMIC DNA]</scope>
</reference>
<dbReference type="PANTHER" id="PTHR47119">
    <property type="entry name" value="PLANT VIRAL-RESPONSE FAMILY PROTEIN"/>
    <property type="match status" value="1"/>
</dbReference>
<evidence type="ECO:0000256" key="2">
    <source>
        <dbReference type="ARBA" id="ARBA00006948"/>
    </source>
</evidence>
<accession>B9G8M2</accession>
<feature type="transmembrane region" description="Helical" evidence="6">
    <location>
        <begin position="98"/>
        <end position="115"/>
    </location>
</feature>
<evidence type="ECO:0000313" key="7">
    <source>
        <dbReference type="EMBL" id="EEE52487.1"/>
    </source>
</evidence>
<dbReference type="Proteomes" id="UP000007752">
    <property type="component" value="Chromosome 11"/>
</dbReference>
<reference evidence="7" key="2">
    <citation type="submission" date="2008-12" db="EMBL/GenBank/DDBJ databases">
        <title>Improved gene annotation of the rice (Oryza sativa) genomes.</title>
        <authorList>
            <person name="Wang J."/>
            <person name="Li R."/>
            <person name="Fan W."/>
            <person name="Huang Q."/>
            <person name="Zhang J."/>
            <person name="Zhou Y."/>
            <person name="Hu Y."/>
            <person name="Zi S."/>
            <person name="Li J."/>
            <person name="Ni P."/>
            <person name="Zheng H."/>
            <person name="Zhang Y."/>
            <person name="Zhao M."/>
            <person name="Hao Q."/>
            <person name="McDermott J."/>
            <person name="Samudrala R."/>
            <person name="Kristiansen K."/>
            <person name="Wong G.K.-S."/>
        </authorList>
    </citation>
    <scope>NUCLEOTIDE SEQUENCE</scope>
</reference>
<proteinExistence type="inferred from homology"/>
<organism evidence="7">
    <name type="scientific">Oryza sativa subsp. japonica</name>
    <name type="common">Rice</name>
    <dbReference type="NCBI Taxonomy" id="39947"/>
    <lineage>
        <taxon>Eukaryota</taxon>
        <taxon>Viridiplantae</taxon>
        <taxon>Streptophyta</taxon>
        <taxon>Embryophyta</taxon>
        <taxon>Tracheophyta</taxon>
        <taxon>Spermatophyta</taxon>
        <taxon>Magnoliopsida</taxon>
        <taxon>Liliopsida</taxon>
        <taxon>Poales</taxon>
        <taxon>Poaceae</taxon>
        <taxon>BOP clade</taxon>
        <taxon>Oryzoideae</taxon>
        <taxon>Oryzeae</taxon>
        <taxon>Oryzinae</taxon>
        <taxon>Oryza</taxon>
        <taxon>Oryza sativa</taxon>
    </lineage>
</organism>
<dbReference type="InterPro" id="IPR006904">
    <property type="entry name" value="DUF716"/>
</dbReference>
<gene>
    <name evidence="7" type="ORF">OsJ_34672</name>
</gene>
<name>B9G8M2_ORYSJ</name>
<dbReference type="AlphaFoldDB" id="B9G8M2"/>
<feature type="transmembrane region" description="Helical" evidence="6">
    <location>
        <begin position="273"/>
        <end position="293"/>
    </location>
</feature>
<dbReference type="Pfam" id="PF04819">
    <property type="entry name" value="DUF716"/>
    <property type="match status" value="1"/>
</dbReference>
<dbReference type="GO" id="GO:0016020">
    <property type="term" value="C:membrane"/>
    <property type="evidence" value="ECO:0007669"/>
    <property type="project" value="UniProtKB-SubCell"/>
</dbReference>
<evidence type="ECO:0000256" key="5">
    <source>
        <dbReference type="ARBA" id="ARBA00023136"/>
    </source>
</evidence>
<comment type="similarity">
    <text evidence="2">Belongs to the TMEM45 family.</text>
</comment>
<comment type="subcellular location">
    <subcellularLocation>
        <location evidence="1">Membrane</location>
        <topology evidence="1">Multi-pass membrane protein</topology>
    </subcellularLocation>
</comment>
<keyword evidence="5 6" id="KW-0472">Membrane</keyword>
<evidence type="ECO:0000256" key="4">
    <source>
        <dbReference type="ARBA" id="ARBA00022989"/>
    </source>
</evidence>
<dbReference type="EMBL" id="CM000148">
    <property type="protein sequence ID" value="EEE52487.1"/>
    <property type="molecule type" value="Genomic_DNA"/>
</dbReference>
<sequence>MGSFKGHVLPGTLFLAVGAWHVWAAAARFAADPRGFRLRAWNPVDVGGGGAPAWLPAHLELYVIAGGAFLDMCVEVLYSTHLHIFADGGINPAHLNDLEHGGMLLMFFLFGILALLSQKTSFSKKSKFTWMEQKFTAIVVIKKVVVFPPLYLPLPEGALCLVASTAFMAELLLFYFHSTTHQGLEGYYHYLLVVVVALCVATTVLGALLPASFPVDIASGAAIALQGLWFYQTAFTLYGPSLPAGCRRDADGHIDCHTHAAQERAEQLANFQLFGLVFLVCAYALGCFAVAAARHGHPDLATMHAKHVAAMEAQLAGAGAGEGDRFVGSALPLEDTAI</sequence>
<evidence type="ECO:0000256" key="6">
    <source>
        <dbReference type="SAM" id="Phobius"/>
    </source>
</evidence>
<dbReference type="PANTHER" id="PTHR47119:SF1">
    <property type="entry name" value="PLANT VIRAL-RESPONSE FAMILY PROTEIN"/>
    <property type="match status" value="1"/>
</dbReference>
<protein>
    <submittedName>
        <fullName evidence="7">Uncharacterized protein</fullName>
    </submittedName>
</protein>